<dbReference type="HOGENOM" id="CLU_026673_20_1_1"/>
<dbReference type="EMBL" id="FQ311471">
    <property type="protein sequence ID" value="CBQ73155.1"/>
    <property type="molecule type" value="Genomic_DNA"/>
</dbReference>
<dbReference type="InterPro" id="IPR011032">
    <property type="entry name" value="GroES-like_sf"/>
</dbReference>
<dbReference type="Pfam" id="PF00107">
    <property type="entry name" value="ADH_zinc_N"/>
    <property type="match status" value="1"/>
</dbReference>
<keyword evidence="9" id="KW-1185">Reference proteome</keyword>
<dbReference type="Pfam" id="PF08240">
    <property type="entry name" value="ADH_N"/>
    <property type="match status" value="1"/>
</dbReference>
<keyword evidence="5" id="KW-0560">Oxidoreductase</keyword>
<dbReference type="Gene3D" id="3.90.180.10">
    <property type="entry name" value="Medium-chain alcohol dehydrogenases, catalytic domain"/>
    <property type="match status" value="1"/>
</dbReference>
<dbReference type="PANTHER" id="PTHR42940:SF8">
    <property type="entry name" value="VACUOLAR PROTEIN SORTING-ASSOCIATED PROTEIN 11"/>
    <property type="match status" value="1"/>
</dbReference>
<gene>
    <name evidence="8" type="ORF">sr13815</name>
</gene>
<accession>E7A0Z8</accession>
<evidence type="ECO:0000259" key="6">
    <source>
        <dbReference type="Pfam" id="PF00107"/>
    </source>
</evidence>
<evidence type="ECO:0000259" key="7">
    <source>
        <dbReference type="Pfam" id="PF08240"/>
    </source>
</evidence>
<keyword evidence="4" id="KW-0862">Zinc</keyword>
<dbReference type="InterPro" id="IPR029752">
    <property type="entry name" value="D-isomer_DH_CS1"/>
</dbReference>
<protein>
    <submittedName>
        <fullName evidence="8">Related to Zn-dependent alcohol dehydrogenases</fullName>
    </submittedName>
</protein>
<proteinExistence type="inferred from homology"/>
<sequence>MTASSTSSIIAPDVPQTMKALRIEAFNAEPPYVMRDDVRVPEPGPNDVLIRIATAGYCHTEMMVARGEFASKARQPLPLIPSHEPTGVVVALGATAATHAAGGENEPLKLGDRVGSITFRDPCGRCSECERGTPRYCAQQDMVGVTSDGAFAEYMLADYRSCVVLPESLAFDSAAPLFCAGATVYQAIVQCELQRGQTLAIVGAGALGHLGVQFAKCLGYRVWLFDARDAPLEMCASLPYPPDKAINSGNVDGHDVEAVEQFVEAQLGGTRADATIMCTDVVPAYEFGLAITKTHGLFMVVGQPAEPIPIHYNHLIFRDITVKGSLLSDATTTKAMCELVAKHKIHVKTVAYRLEEVDKMRDDYAKPEHQGKMVVRVNGDL</sequence>
<comment type="similarity">
    <text evidence="2">Belongs to the zinc-containing alcohol dehydrogenase family.</text>
</comment>
<dbReference type="Proteomes" id="UP000008867">
    <property type="component" value="Chromosome 6"/>
</dbReference>
<organism evidence="8 9">
    <name type="scientific">Sporisorium reilianum (strain SRZ2)</name>
    <name type="common">Maize head smut fungus</name>
    <dbReference type="NCBI Taxonomy" id="999809"/>
    <lineage>
        <taxon>Eukaryota</taxon>
        <taxon>Fungi</taxon>
        <taxon>Dikarya</taxon>
        <taxon>Basidiomycota</taxon>
        <taxon>Ustilaginomycotina</taxon>
        <taxon>Ustilaginomycetes</taxon>
        <taxon>Ustilaginales</taxon>
        <taxon>Ustilaginaceae</taxon>
        <taxon>Sporisorium</taxon>
    </lineage>
</organism>
<reference evidence="8 9" key="1">
    <citation type="journal article" date="2010" name="Science">
        <title>Pathogenicity determinants in smut fungi revealed by genome comparison.</title>
        <authorList>
            <person name="Schirawski J."/>
            <person name="Mannhaupt G."/>
            <person name="Muench K."/>
            <person name="Brefort T."/>
            <person name="Schipper K."/>
            <person name="Doehlemann G."/>
            <person name="Di Stasio M."/>
            <person name="Roessel N."/>
            <person name="Mendoza-Mendoza A."/>
            <person name="Pester D."/>
            <person name="Mueller O."/>
            <person name="Winterberg B."/>
            <person name="Meyer E."/>
            <person name="Ghareeb H."/>
            <person name="Wollenberg T."/>
            <person name="Muensterkoetter M."/>
            <person name="Wong P."/>
            <person name="Walter M."/>
            <person name="Stukenbrock E."/>
            <person name="Gueldener U."/>
            <person name="Kahmann R."/>
        </authorList>
    </citation>
    <scope>NUCLEOTIDE SEQUENCE [LARGE SCALE GENOMIC DNA]</scope>
    <source>
        <strain evidence="9">SRZ2</strain>
    </source>
</reference>
<dbReference type="GO" id="GO:0046872">
    <property type="term" value="F:metal ion binding"/>
    <property type="evidence" value="ECO:0007669"/>
    <property type="project" value="UniProtKB-KW"/>
</dbReference>
<dbReference type="OrthoDB" id="1879366at2759"/>
<dbReference type="InterPro" id="IPR013149">
    <property type="entry name" value="ADH-like_C"/>
</dbReference>
<feature type="domain" description="Alcohol dehydrogenase-like C-terminal" evidence="6">
    <location>
        <begin position="206"/>
        <end position="341"/>
    </location>
</feature>
<evidence type="ECO:0000256" key="4">
    <source>
        <dbReference type="ARBA" id="ARBA00022833"/>
    </source>
</evidence>
<dbReference type="InterPro" id="IPR013154">
    <property type="entry name" value="ADH-like_N"/>
</dbReference>
<evidence type="ECO:0000256" key="3">
    <source>
        <dbReference type="ARBA" id="ARBA00022723"/>
    </source>
</evidence>
<dbReference type="GO" id="GO:0005737">
    <property type="term" value="C:cytoplasm"/>
    <property type="evidence" value="ECO:0007669"/>
    <property type="project" value="TreeGrafter"/>
</dbReference>
<dbReference type="VEuPathDB" id="FungiDB:sr13815"/>
<dbReference type="SUPFAM" id="SSF50129">
    <property type="entry name" value="GroES-like"/>
    <property type="match status" value="1"/>
</dbReference>
<evidence type="ECO:0000256" key="2">
    <source>
        <dbReference type="ARBA" id="ARBA00008072"/>
    </source>
</evidence>
<keyword evidence="3" id="KW-0479">Metal-binding</keyword>
<feature type="domain" description="Alcohol dehydrogenase-like N-terminal" evidence="7">
    <location>
        <begin position="44"/>
        <end position="167"/>
    </location>
</feature>
<dbReference type="InterPro" id="IPR036291">
    <property type="entry name" value="NAD(P)-bd_dom_sf"/>
</dbReference>
<dbReference type="CDD" id="cd08297">
    <property type="entry name" value="CAD3"/>
    <property type="match status" value="1"/>
</dbReference>
<evidence type="ECO:0000256" key="1">
    <source>
        <dbReference type="ARBA" id="ARBA00001947"/>
    </source>
</evidence>
<dbReference type="Gene3D" id="3.40.50.720">
    <property type="entry name" value="NAD(P)-binding Rossmann-like Domain"/>
    <property type="match status" value="1"/>
</dbReference>
<evidence type="ECO:0000313" key="8">
    <source>
        <dbReference type="EMBL" id="CBQ73155.1"/>
    </source>
</evidence>
<dbReference type="SUPFAM" id="SSF51735">
    <property type="entry name" value="NAD(P)-binding Rossmann-fold domains"/>
    <property type="match status" value="1"/>
</dbReference>
<dbReference type="eggNOG" id="KOG0023">
    <property type="taxonomic scope" value="Eukaryota"/>
</dbReference>
<dbReference type="GO" id="GO:0004022">
    <property type="term" value="F:alcohol dehydrogenase (NAD+) activity"/>
    <property type="evidence" value="ECO:0007669"/>
    <property type="project" value="TreeGrafter"/>
</dbReference>
<name>E7A0Z8_SPORE</name>
<evidence type="ECO:0000256" key="5">
    <source>
        <dbReference type="ARBA" id="ARBA00023002"/>
    </source>
</evidence>
<comment type="cofactor">
    <cofactor evidence="1">
        <name>Zn(2+)</name>
        <dbReference type="ChEBI" id="CHEBI:29105"/>
    </cofactor>
</comment>
<dbReference type="PANTHER" id="PTHR42940">
    <property type="entry name" value="ALCOHOL DEHYDROGENASE 1-RELATED"/>
    <property type="match status" value="1"/>
</dbReference>
<evidence type="ECO:0000313" key="9">
    <source>
        <dbReference type="Proteomes" id="UP000008867"/>
    </source>
</evidence>
<dbReference type="AlphaFoldDB" id="E7A0Z8"/>
<dbReference type="PROSITE" id="PS00065">
    <property type="entry name" value="D_2_HYDROXYACID_DH_1"/>
    <property type="match status" value="1"/>
</dbReference>